<gene>
    <name evidence="2" type="ORF">MKW98_011516</name>
</gene>
<accession>A0AAD4XID5</accession>
<reference evidence="2" key="1">
    <citation type="submission" date="2022-04" db="EMBL/GenBank/DDBJ databases">
        <title>A functionally conserved STORR gene fusion in Papaver species that diverged 16.8 million years ago.</title>
        <authorList>
            <person name="Catania T."/>
        </authorList>
    </citation>
    <scope>NUCLEOTIDE SEQUENCE</scope>
    <source>
        <strain evidence="2">S-188037</strain>
    </source>
</reference>
<proteinExistence type="predicted"/>
<dbReference type="Proteomes" id="UP001202328">
    <property type="component" value="Unassembled WGS sequence"/>
</dbReference>
<evidence type="ECO:0000313" key="2">
    <source>
        <dbReference type="EMBL" id="KAI3915171.1"/>
    </source>
</evidence>
<keyword evidence="3" id="KW-1185">Reference proteome</keyword>
<evidence type="ECO:0000256" key="1">
    <source>
        <dbReference type="SAM" id="MobiDB-lite"/>
    </source>
</evidence>
<feature type="non-terminal residue" evidence="2">
    <location>
        <position position="1"/>
    </location>
</feature>
<comment type="caution">
    <text evidence="2">The sequence shown here is derived from an EMBL/GenBank/DDBJ whole genome shotgun (WGS) entry which is preliminary data.</text>
</comment>
<dbReference type="AlphaFoldDB" id="A0AAD4XID5"/>
<sequence>LEEDAPKPTGSSSSSSSPPSFPRVTPAGISDDPRGGFYPGRQEVGGGSLLYDPRWLLPADKRPDFRPPGVPPGAQFYPFGPPEIPGFEGNPRRPSMPRHPDLAPFGDPNAM</sequence>
<name>A0AAD4XID5_9MAGN</name>
<feature type="region of interest" description="Disordered" evidence="1">
    <location>
        <begin position="1"/>
        <end position="49"/>
    </location>
</feature>
<dbReference type="EMBL" id="JAJJMB010009172">
    <property type="protein sequence ID" value="KAI3915171.1"/>
    <property type="molecule type" value="Genomic_DNA"/>
</dbReference>
<evidence type="ECO:0000313" key="3">
    <source>
        <dbReference type="Proteomes" id="UP001202328"/>
    </source>
</evidence>
<protein>
    <submittedName>
        <fullName evidence="2">Uncharacterized protein</fullName>
    </submittedName>
</protein>
<organism evidence="2 3">
    <name type="scientific">Papaver atlanticum</name>
    <dbReference type="NCBI Taxonomy" id="357466"/>
    <lineage>
        <taxon>Eukaryota</taxon>
        <taxon>Viridiplantae</taxon>
        <taxon>Streptophyta</taxon>
        <taxon>Embryophyta</taxon>
        <taxon>Tracheophyta</taxon>
        <taxon>Spermatophyta</taxon>
        <taxon>Magnoliopsida</taxon>
        <taxon>Ranunculales</taxon>
        <taxon>Papaveraceae</taxon>
        <taxon>Papaveroideae</taxon>
        <taxon>Papaver</taxon>
    </lineage>
</organism>
<feature type="region of interest" description="Disordered" evidence="1">
    <location>
        <begin position="62"/>
        <end position="111"/>
    </location>
</feature>